<comment type="caution">
    <text evidence="3">The sequence shown here is derived from an EMBL/GenBank/DDBJ whole genome shotgun (WGS) entry which is preliminary data.</text>
</comment>
<proteinExistence type="predicted"/>
<gene>
    <name evidence="3" type="ORF">BG61_05990</name>
</gene>
<dbReference type="AlphaFoldDB" id="A0A069PBJ8"/>
<accession>A0A069PBJ8</accession>
<name>A0A069PBJ8_9BURK</name>
<feature type="chain" id="PRO_5007372010" description="DUF4148 domain-containing protein" evidence="2">
    <location>
        <begin position="22"/>
        <end position="91"/>
    </location>
</feature>
<feature type="signal peptide" evidence="2">
    <location>
        <begin position="1"/>
        <end position="21"/>
    </location>
</feature>
<evidence type="ECO:0000256" key="1">
    <source>
        <dbReference type="SAM" id="MobiDB-lite"/>
    </source>
</evidence>
<dbReference type="EMBL" id="JFHC01000128">
    <property type="protein sequence ID" value="KDR37877.1"/>
    <property type="molecule type" value="Genomic_DNA"/>
</dbReference>
<evidence type="ECO:0000313" key="3">
    <source>
        <dbReference type="EMBL" id="KDR37877.1"/>
    </source>
</evidence>
<sequence length="91" mass="9511">MKKVTAIGLSLMVVSSATAFAEDAPAPVTRAEVRQDLIALEATGWRPKNGFLLYPDDMLAAGRRVAGPEAARPRAMSGQATRDARAANGAS</sequence>
<dbReference type="InterPro" id="IPR025421">
    <property type="entry name" value="DUF4148"/>
</dbReference>
<keyword evidence="2" id="KW-0732">Signal</keyword>
<evidence type="ECO:0000313" key="4">
    <source>
        <dbReference type="Proteomes" id="UP000027466"/>
    </source>
</evidence>
<evidence type="ECO:0008006" key="5">
    <source>
        <dbReference type="Google" id="ProtNLM"/>
    </source>
</evidence>
<evidence type="ECO:0000256" key="2">
    <source>
        <dbReference type="SAM" id="SignalP"/>
    </source>
</evidence>
<dbReference type="RefSeq" id="WP_063741169.1">
    <property type="nucleotide sequence ID" value="NZ_CADFFX010000005.1"/>
</dbReference>
<dbReference type="Pfam" id="PF13663">
    <property type="entry name" value="DUF4148"/>
    <property type="match status" value="1"/>
</dbReference>
<keyword evidence="4" id="KW-1185">Reference proteome</keyword>
<organism evidence="3 4">
    <name type="scientific">Caballeronia glathei</name>
    <dbReference type="NCBI Taxonomy" id="60547"/>
    <lineage>
        <taxon>Bacteria</taxon>
        <taxon>Pseudomonadati</taxon>
        <taxon>Pseudomonadota</taxon>
        <taxon>Betaproteobacteria</taxon>
        <taxon>Burkholderiales</taxon>
        <taxon>Burkholderiaceae</taxon>
        <taxon>Caballeronia</taxon>
    </lineage>
</organism>
<feature type="region of interest" description="Disordered" evidence="1">
    <location>
        <begin position="66"/>
        <end position="91"/>
    </location>
</feature>
<protein>
    <recommendedName>
        <fullName evidence="5">DUF4148 domain-containing protein</fullName>
    </recommendedName>
</protein>
<reference evidence="3 4" key="1">
    <citation type="submission" date="2014-03" db="EMBL/GenBank/DDBJ databases">
        <title>Draft Genome Sequences of Four Burkholderia Strains.</title>
        <authorList>
            <person name="Liu X.Y."/>
            <person name="Li C.X."/>
            <person name="Xu J.H."/>
        </authorList>
    </citation>
    <scope>NUCLEOTIDE SEQUENCE [LARGE SCALE GENOMIC DNA]</scope>
    <source>
        <strain evidence="3 4">DSM 50014</strain>
    </source>
</reference>
<dbReference type="Proteomes" id="UP000027466">
    <property type="component" value="Unassembled WGS sequence"/>
</dbReference>